<reference evidence="2" key="1">
    <citation type="journal article" date="2012" name="Nat. Biotechnol.">
        <title>Reference genome sequence of the model plant Setaria.</title>
        <authorList>
            <person name="Bennetzen J.L."/>
            <person name="Schmutz J."/>
            <person name="Wang H."/>
            <person name="Percifield R."/>
            <person name="Hawkins J."/>
            <person name="Pontaroli A.C."/>
            <person name="Estep M."/>
            <person name="Feng L."/>
            <person name="Vaughn J.N."/>
            <person name="Grimwood J."/>
            <person name="Jenkins J."/>
            <person name="Barry K."/>
            <person name="Lindquist E."/>
            <person name="Hellsten U."/>
            <person name="Deshpande S."/>
            <person name="Wang X."/>
            <person name="Wu X."/>
            <person name="Mitros T."/>
            <person name="Triplett J."/>
            <person name="Yang X."/>
            <person name="Ye C.Y."/>
            <person name="Mauro-Herrera M."/>
            <person name="Wang L."/>
            <person name="Li P."/>
            <person name="Sharma M."/>
            <person name="Sharma R."/>
            <person name="Ronald P.C."/>
            <person name="Panaud O."/>
            <person name="Kellogg E.A."/>
            <person name="Brutnell T.P."/>
            <person name="Doust A.N."/>
            <person name="Tuskan G.A."/>
            <person name="Rokhsar D."/>
            <person name="Devos K.M."/>
        </authorList>
    </citation>
    <scope>NUCLEOTIDE SEQUENCE [LARGE SCALE GENOMIC DNA]</scope>
    <source>
        <strain evidence="2">cv. Yugu1</strain>
    </source>
</reference>
<dbReference type="Proteomes" id="UP000004995">
    <property type="component" value="Unassembled WGS sequence"/>
</dbReference>
<dbReference type="EnsemblPlants" id="KQK99461">
    <property type="protein sequence ID" value="KQK99461"/>
    <property type="gene ID" value="SETIT_011616mg"/>
</dbReference>
<evidence type="ECO:0000313" key="2">
    <source>
        <dbReference type="Proteomes" id="UP000004995"/>
    </source>
</evidence>
<dbReference type="Gramene" id="KQK99461">
    <property type="protein sequence ID" value="KQK99461"/>
    <property type="gene ID" value="SETIT_011616mg"/>
</dbReference>
<sequence>MRYNIRTKKPRANGIRTIYKRNNMCGSITSTQTFLMDRYFLTDHQGPRKLPRI</sequence>
<dbReference type="HOGENOM" id="CLU_3072300_0_0_1"/>
<dbReference type="AlphaFoldDB" id="K3YBM2"/>
<keyword evidence="2" id="KW-1185">Reference proteome</keyword>
<dbReference type="InParanoid" id="K3YBM2"/>
<proteinExistence type="predicted"/>
<protein>
    <submittedName>
        <fullName evidence="1">Uncharacterized protein</fullName>
    </submittedName>
</protein>
<accession>K3YBM2</accession>
<organism evidence="1 2">
    <name type="scientific">Setaria italica</name>
    <name type="common">Foxtail millet</name>
    <name type="synonym">Panicum italicum</name>
    <dbReference type="NCBI Taxonomy" id="4555"/>
    <lineage>
        <taxon>Eukaryota</taxon>
        <taxon>Viridiplantae</taxon>
        <taxon>Streptophyta</taxon>
        <taxon>Embryophyta</taxon>
        <taxon>Tracheophyta</taxon>
        <taxon>Spermatophyta</taxon>
        <taxon>Magnoliopsida</taxon>
        <taxon>Liliopsida</taxon>
        <taxon>Poales</taxon>
        <taxon>Poaceae</taxon>
        <taxon>PACMAD clade</taxon>
        <taxon>Panicoideae</taxon>
        <taxon>Panicodae</taxon>
        <taxon>Paniceae</taxon>
        <taxon>Cenchrinae</taxon>
        <taxon>Setaria</taxon>
    </lineage>
</organism>
<dbReference type="EMBL" id="AGNK02004542">
    <property type="status" value="NOT_ANNOTATED_CDS"/>
    <property type="molecule type" value="Genomic_DNA"/>
</dbReference>
<name>K3YBM2_SETIT</name>
<reference evidence="1" key="2">
    <citation type="submission" date="2018-08" db="UniProtKB">
        <authorList>
            <consortium name="EnsemblPlants"/>
        </authorList>
    </citation>
    <scope>IDENTIFICATION</scope>
    <source>
        <strain evidence="1">Yugu1</strain>
    </source>
</reference>
<evidence type="ECO:0000313" key="1">
    <source>
        <dbReference type="EnsemblPlants" id="KQK99461"/>
    </source>
</evidence>